<dbReference type="Gene3D" id="3.20.80.10">
    <property type="entry name" value="Regulatory factor, effector binding domain"/>
    <property type="match status" value="1"/>
</dbReference>
<feature type="domain" description="Integron-associated effector binding protein" evidence="1">
    <location>
        <begin position="8"/>
        <end position="128"/>
    </location>
</feature>
<dbReference type="PANTHER" id="PTHR36444">
    <property type="entry name" value="TRANSCRIPTIONAL REGULATOR PROTEIN YOBU-RELATED"/>
    <property type="match status" value="1"/>
</dbReference>
<dbReference type="InterPro" id="IPR029441">
    <property type="entry name" value="Cass2"/>
</dbReference>
<dbReference type="InterPro" id="IPR011256">
    <property type="entry name" value="Reg_factor_effector_dom_sf"/>
</dbReference>
<name>A0AB39HQZ0_9BACI</name>
<proteinExistence type="predicted"/>
<dbReference type="RefSeq" id="WP_368652924.1">
    <property type="nucleotide sequence ID" value="NZ_CP162599.1"/>
</dbReference>
<dbReference type="PANTHER" id="PTHR36444:SF2">
    <property type="entry name" value="TRANSCRIPTIONAL REGULATOR PROTEIN YOBU-RELATED"/>
    <property type="match status" value="1"/>
</dbReference>
<gene>
    <name evidence="2" type="ORF">AB4Y30_14460</name>
</gene>
<dbReference type="Pfam" id="PF14526">
    <property type="entry name" value="Cass2"/>
    <property type="match status" value="1"/>
</dbReference>
<sequence>MKLKIAHQIRTNNFNDKQMLDKITKLWREASEKINDQDVIKYGVYFDYQADYKGDYSLAVGIEAEDGDLEIPERLNFKVFQVDKADEMGIVNTWAEIWKLEDEQSLERAYTFDFEKYYPNGDVEIYIALKDTGN</sequence>
<dbReference type="InterPro" id="IPR053182">
    <property type="entry name" value="YobU-like_regulator"/>
</dbReference>
<organism evidence="2">
    <name type="scientific">Ornithinibacillus sp. 4-3</name>
    <dbReference type="NCBI Taxonomy" id="3231488"/>
    <lineage>
        <taxon>Bacteria</taxon>
        <taxon>Bacillati</taxon>
        <taxon>Bacillota</taxon>
        <taxon>Bacilli</taxon>
        <taxon>Bacillales</taxon>
        <taxon>Bacillaceae</taxon>
        <taxon>Ornithinibacillus</taxon>
    </lineage>
</organism>
<reference evidence="2" key="1">
    <citation type="submission" date="2024-07" db="EMBL/GenBank/DDBJ databases">
        <title>Halotolerant mesophilic bacterium Ornithinibacillus sp. 4-3, sp. nov., isolated from soil.</title>
        <authorList>
            <person name="Sidarenka A.V."/>
            <person name="Guliayeva D.E."/>
            <person name="Leanovich S.I."/>
            <person name="Hileuskaya K.S."/>
            <person name="Akhremchuk A.E."/>
            <person name="Sikolenko M.A."/>
            <person name="Valentovich L.N."/>
        </authorList>
    </citation>
    <scope>NUCLEOTIDE SEQUENCE</scope>
    <source>
        <strain evidence="2">4-3</strain>
    </source>
</reference>
<evidence type="ECO:0000259" key="1">
    <source>
        <dbReference type="Pfam" id="PF14526"/>
    </source>
</evidence>
<dbReference type="SUPFAM" id="SSF55136">
    <property type="entry name" value="Probable bacterial effector-binding domain"/>
    <property type="match status" value="1"/>
</dbReference>
<protein>
    <submittedName>
        <fullName evidence="2">GyrI-like domain-containing protein</fullName>
    </submittedName>
</protein>
<evidence type="ECO:0000313" key="2">
    <source>
        <dbReference type="EMBL" id="XDK32203.1"/>
    </source>
</evidence>
<accession>A0AB39HQZ0</accession>
<dbReference type="AlphaFoldDB" id="A0AB39HQZ0"/>
<dbReference type="EMBL" id="CP162599">
    <property type="protein sequence ID" value="XDK32203.1"/>
    <property type="molecule type" value="Genomic_DNA"/>
</dbReference>